<keyword evidence="2" id="KW-0862">Zinc</keyword>
<dbReference type="Gene3D" id="3.30.40.10">
    <property type="entry name" value="Zinc/RING finger domain, C3HC4 (zinc finger)"/>
    <property type="match status" value="1"/>
</dbReference>
<evidence type="ECO:0000259" key="4">
    <source>
        <dbReference type="PROSITE" id="PS50089"/>
    </source>
</evidence>
<evidence type="ECO:0000313" key="6">
    <source>
        <dbReference type="Proteomes" id="UP000008068"/>
    </source>
</evidence>
<protein>
    <recommendedName>
        <fullName evidence="4">RING-type domain-containing protein</fullName>
    </recommendedName>
</protein>
<dbReference type="FunCoup" id="G0P7X4">
    <property type="interactions" value="1919"/>
</dbReference>
<reference evidence="6" key="1">
    <citation type="submission" date="2011-07" db="EMBL/GenBank/DDBJ databases">
        <authorList>
            <consortium name="Caenorhabditis brenneri Sequencing and Analysis Consortium"/>
            <person name="Wilson R.K."/>
        </authorList>
    </citation>
    <scope>NUCLEOTIDE SEQUENCE [LARGE SCALE GENOMIC DNA]</scope>
    <source>
        <strain evidence="6">PB2801</strain>
    </source>
</reference>
<dbReference type="Pfam" id="PF13920">
    <property type="entry name" value="zf-C3HC4_3"/>
    <property type="match status" value="1"/>
</dbReference>
<keyword evidence="1 3" id="KW-0479">Metal-binding</keyword>
<dbReference type="EMBL" id="GL380122">
    <property type="protein sequence ID" value="EGT47365.1"/>
    <property type="molecule type" value="Genomic_DNA"/>
</dbReference>
<accession>G0P7X4</accession>
<name>G0P7X4_CAEBE</name>
<dbReference type="InterPro" id="IPR001841">
    <property type="entry name" value="Znf_RING"/>
</dbReference>
<sequence length="430" mass="50740">MFRLKTLVCCGCDVTGQRNSFLGYNEKRPLFTQCGHPLCSECGKKYEDCPICKKPVKPIENFAARALFEDIKENPVAIFEQWLNAEVGCPEPCSKCYSYKEALYLCIECERELDHLLIEYVPNDGVEREDYGQKEEARMRRERSRKKSLFHTFSHNVSLFLGFPPFNEFVSDFRTPDEKLWRPRFRLDFITVANTALCVDCVLDLDHKHQIQRKPKKIWEMEHVVESLKRSSCWIATKFIFTELEAKKGKCLIRTMRMHRICEKLIHLVECRYSDPQRNYRDYDLHTRSSTVLNKFFKSLGFKNIDSIPMDRANGWIESLKNQLEQMGNQEKCDCKEVWNRMHKLSFGNQIEKKFVEIIDSLEDDVKLFECPLRIEEIEGIRSAAIELAKTNLFKIYTVSCWNYERKKVCCIFGLFICILFETFFGFQSC</sequence>
<keyword evidence="6" id="KW-1185">Reference proteome</keyword>
<evidence type="ECO:0000313" key="5">
    <source>
        <dbReference type="EMBL" id="EGT47365.1"/>
    </source>
</evidence>
<evidence type="ECO:0000256" key="2">
    <source>
        <dbReference type="ARBA" id="ARBA00022833"/>
    </source>
</evidence>
<dbReference type="GO" id="GO:0008270">
    <property type="term" value="F:zinc ion binding"/>
    <property type="evidence" value="ECO:0007669"/>
    <property type="project" value="UniProtKB-KW"/>
</dbReference>
<gene>
    <name evidence="5" type="ORF">CAEBREN_14495</name>
</gene>
<dbReference type="InParanoid" id="G0P7X4"/>
<organism evidence="6">
    <name type="scientific">Caenorhabditis brenneri</name>
    <name type="common">Nematode worm</name>
    <dbReference type="NCBI Taxonomy" id="135651"/>
    <lineage>
        <taxon>Eukaryota</taxon>
        <taxon>Metazoa</taxon>
        <taxon>Ecdysozoa</taxon>
        <taxon>Nematoda</taxon>
        <taxon>Chromadorea</taxon>
        <taxon>Rhabditida</taxon>
        <taxon>Rhabditina</taxon>
        <taxon>Rhabditomorpha</taxon>
        <taxon>Rhabditoidea</taxon>
        <taxon>Rhabditidae</taxon>
        <taxon>Peloderinae</taxon>
        <taxon>Caenorhabditis</taxon>
    </lineage>
</organism>
<proteinExistence type="predicted"/>
<dbReference type="InterPro" id="IPR013083">
    <property type="entry name" value="Znf_RING/FYVE/PHD"/>
</dbReference>
<dbReference type="OrthoDB" id="5854969at2759"/>
<dbReference type="OMA" id="CIECERE"/>
<dbReference type="HOGENOM" id="CLU_638154_0_0_1"/>
<dbReference type="Proteomes" id="UP000008068">
    <property type="component" value="Unassembled WGS sequence"/>
</dbReference>
<dbReference type="PROSITE" id="PS50089">
    <property type="entry name" value="ZF_RING_2"/>
    <property type="match status" value="1"/>
</dbReference>
<evidence type="ECO:0000256" key="1">
    <source>
        <dbReference type="ARBA" id="ARBA00022771"/>
    </source>
</evidence>
<keyword evidence="1 3" id="KW-0863">Zinc-finger</keyword>
<dbReference type="AlphaFoldDB" id="G0P7X4"/>
<dbReference type="SUPFAM" id="SSF57850">
    <property type="entry name" value="RING/U-box"/>
    <property type="match status" value="1"/>
</dbReference>
<evidence type="ECO:0000256" key="3">
    <source>
        <dbReference type="PROSITE-ProRule" id="PRU00175"/>
    </source>
</evidence>
<dbReference type="eggNOG" id="ENOG502TGA8">
    <property type="taxonomic scope" value="Eukaryota"/>
</dbReference>
<feature type="domain" description="RING-type" evidence="4">
    <location>
        <begin position="9"/>
        <end position="53"/>
    </location>
</feature>